<dbReference type="EMBL" id="NHOQ01000244">
    <property type="protein sequence ID" value="PWA31905.1"/>
    <property type="molecule type" value="Genomic_DNA"/>
</dbReference>
<evidence type="ECO:0000313" key="3">
    <source>
        <dbReference type="Proteomes" id="UP000250572"/>
    </source>
</evidence>
<feature type="region of interest" description="Disordered" evidence="1">
    <location>
        <begin position="100"/>
        <end position="125"/>
    </location>
</feature>
<name>A0A315WPY5_GAMAF</name>
<reference evidence="2 3" key="1">
    <citation type="journal article" date="2018" name="G3 (Bethesda)">
        <title>A High-Quality Reference Genome for the Invasive Mosquitofish Gambusia affinis Using a Chicago Library.</title>
        <authorList>
            <person name="Hoffberg S.L."/>
            <person name="Troendle N.J."/>
            <person name="Glenn T.C."/>
            <person name="Mahmud O."/>
            <person name="Louha S."/>
            <person name="Chalopin D."/>
            <person name="Bennetzen J.L."/>
            <person name="Mauricio R."/>
        </authorList>
    </citation>
    <scope>NUCLEOTIDE SEQUENCE [LARGE SCALE GENOMIC DNA]</scope>
    <source>
        <strain evidence="2">NE01/NJP1002.9</strain>
        <tissue evidence="2">Muscle</tissue>
    </source>
</reference>
<keyword evidence="3" id="KW-1185">Reference proteome</keyword>
<dbReference type="Proteomes" id="UP000250572">
    <property type="component" value="Unassembled WGS sequence"/>
</dbReference>
<gene>
    <name evidence="2" type="ORF">CCH79_00006604</name>
</gene>
<feature type="compositionally biased region" description="Polar residues" evidence="1">
    <location>
        <begin position="100"/>
        <end position="109"/>
    </location>
</feature>
<protein>
    <submittedName>
        <fullName evidence="2">Uncharacterized protein</fullName>
    </submittedName>
</protein>
<comment type="caution">
    <text evidence="2">The sequence shown here is derived from an EMBL/GenBank/DDBJ whole genome shotgun (WGS) entry which is preliminary data.</text>
</comment>
<feature type="compositionally biased region" description="Basic and acidic residues" evidence="1">
    <location>
        <begin position="110"/>
        <end position="125"/>
    </location>
</feature>
<proteinExistence type="predicted"/>
<dbReference type="AlphaFoldDB" id="A0A315WPY5"/>
<evidence type="ECO:0000256" key="1">
    <source>
        <dbReference type="SAM" id="MobiDB-lite"/>
    </source>
</evidence>
<evidence type="ECO:0000313" key="2">
    <source>
        <dbReference type="EMBL" id="PWA31905.1"/>
    </source>
</evidence>
<organism evidence="2 3">
    <name type="scientific">Gambusia affinis</name>
    <name type="common">Western mosquitofish</name>
    <name type="synonym">Heterandria affinis</name>
    <dbReference type="NCBI Taxonomy" id="33528"/>
    <lineage>
        <taxon>Eukaryota</taxon>
        <taxon>Metazoa</taxon>
        <taxon>Chordata</taxon>
        <taxon>Craniata</taxon>
        <taxon>Vertebrata</taxon>
        <taxon>Euteleostomi</taxon>
        <taxon>Actinopterygii</taxon>
        <taxon>Neopterygii</taxon>
        <taxon>Teleostei</taxon>
        <taxon>Neoteleostei</taxon>
        <taxon>Acanthomorphata</taxon>
        <taxon>Ovalentaria</taxon>
        <taxon>Atherinomorphae</taxon>
        <taxon>Cyprinodontiformes</taxon>
        <taxon>Poeciliidae</taxon>
        <taxon>Poeciliinae</taxon>
        <taxon>Gambusia</taxon>
    </lineage>
</organism>
<sequence>MQQFTSLHGNSIMKEAVPMVIGGIPHKQRDRMLDMQPQRDVFALCVCVCVRVCVCVCVCASSRKVEQDLECSGEGECEVEREEREEAVLIKRALKLMRAQSPQTPTALHTETEINKEPEGNEHWI</sequence>
<accession>A0A315WPY5</accession>